<dbReference type="GO" id="GO:0016020">
    <property type="term" value="C:membrane"/>
    <property type="evidence" value="ECO:0007669"/>
    <property type="project" value="UniProtKB-SubCell"/>
</dbReference>
<gene>
    <name evidence="7" type="ORF">XD94_0037</name>
</gene>
<evidence type="ECO:0000256" key="2">
    <source>
        <dbReference type="ARBA" id="ARBA00022692"/>
    </source>
</evidence>
<dbReference type="GO" id="GO:1902600">
    <property type="term" value="P:proton transmembrane transport"/>
    <property type="evidence" value="ECO:0007669"/>
    <property type="project" value="InterPro"/>
</dbReference>
<feature type="domain" description="Cation/H+ exchanger transmembrane" evidence="6">
    <location>
        <begin position="5"/>
        <end position="118"/>
    </location>
</feature>
<dbReference type="EMBL" id="LGGP01000002">
    <property type="protein sequence ID" value="KUK82373.1"/>
    <property type="molecule type" value="Genomic_DNA"/>
</dbReference>
<feature type="transmembrane region" description="Helical" evidence="5">
    <location>
        <begin position="85"/>
        <end position="106"/>
    </location>
</feature>
<evidence type="ECO:0000256" key="3">
    <source>
        <dbReference type="ARBA" id="ARBA00022989"/>
    </source>
</evidence>
<dbReference type="PATRIC" id="fig|1184387.3.peg.2104"/>
<evidence type="ECO:0000256" key="4">
    <source>
        <dbReference type="ARBA" id="ARBA00023136"/>
    </source>
</evidence>
<keyword evidence="3 5" id="KW-1133">Transmembrane helix</keyword>
<evidence type="ECO:0000313" key="7">
    <source>
        <dbReference type="EMBL" id="KUK82373.1"/>
    </source>
</evidence>
<keyword evidence="2 5" id="KW-0812">Transmembrane</keyword>
<organism evidence="7 8">
    <name type="scientific">Mesotoga prima</name>
    <dbReference type="NCBI Taxonomy" id="1184387"/>
    <lineage>
        <taxon>Bacteria</taxon>
        <taxon>Thermotogati</taxon>
        <taxon>Thermotogota</taxon>
        <taxon>Thermotogae</taxon>
        <taxon>Kosmotogales</taxon>
        <taxon>Kosmotogaceae</taxon>
        <taxon>Mesotoga</taxon>
    </lineage>
</organism>
<dbReference type="AlphaFoldDB" id="A0A101HSV8"/>
<accession>A0A101HSV8</accession>
<keyword evidence="4 5" id="KW-0472">Membrane</keyword>
<feature type="transmembrane region" description="Helical" evidence="5">
    <location>
        <begin position="6"/>
        <end position="24"/>
    </location>
</feature>
<dbReference type="GO" id="GO:0015297">
    <property type="term" value="F:antiporter activity"/>
    <property type="evidence" value="ECO:0007669"/>
    <property type="project" value="InterPro"/>
</dbReference>
<name>A0A101HSV8_9BACT</name>
<dbReference type="Proteomes" id="UP000054092">
    <property type="component" value="Unassembled WGS sequence"/>
</dbReference>
<sequence>MVPLEIILGIFLGALIGFLFSLLFRKFHTRDTMKVLLMLSVAFIFHKAEDFLPVATLLGVMAIGFMLREKLPVAADRISGKMERIWVVAEVFLFVLVGACVNINAVGDSWLMGLLIIV</sequence>
<protein>
    <submittedName>
        <fullName evidence="7">NhaP-type Na+(K+)/H+ antiporter</fullName>
    </submittedName>
</protein>
<evidence type="ECO:0000256" key="5">
    <source>
        <dbReference type="SAM" id="Phobius"/>
    </source>
</evidence>
<comment type="caution">
    <text evidence="7">The sequence shown here is derived from an EMBL/GenBank/DDBJ whole genome shotgun (WGS) entry which is preliminary data.</text>
</comment>
<evidence type="ECO:0000256" key="1">
    <source>
        <dbReference type="ARBA" id="ARBA00004141"/>
    </source>
</evidence>
<evidence type="ECO:0000313" key="8">
    <source>
        <dbReference type="Proteomes" id="UP000054092"/>
    </source>
</evidence>
<dbReference type="InterPro" id="IPR006153">
    <property type="entry name" value="Cation/H_exchanger_TM"/>
</dbReference>
<proteinExistence type="predicted"/>
<dbReference type="Pfam" id="PF00999">
    <property type="entry name" value="Na_H_Exchanger"/>
    <property type="match status" value="1"/>
</dbReference>
<reference evidence="8" key="1">
    <citation type="journal article" date="2015" name="MBio">
        <title>Genome-Resolved Metagenomic Analysis Reveals Roles for Candidate Phyla and Other Microbial Community Members in Biogeochemical Transformations in Oil Reservoirs.</title>
        <authorList>
            <person name="Hu P."/>
            <person name="Tom L."/>
            <person name="Singh A."/>
            <person name="Thomas B.C."/>
            <person name="Baker B.J."/>
            <person name="Piceno Y.M."/>
            <person name="Andersen G.L."/>
            <person name="Banfield J.F."/>
        </authorList>
    </citation>
    <scope>NUCLEOTIDE SEQUENCE [LARGE SCALE GENOMIC DNA]</scope>
</reference>
<comment type="subcellular location">
    <subcellularLocation>
        <location evidence="1">Membrane</location>
        <topology evidence="1">Multi-pass membrane protein</topology>
    </subcellularLocation>
</comment>
<evidence type="ECO:0000259" key="6">
    <source>
        <dbReference type="Pfam" id="PF00999"/>
    </source>
</evidence>